<sequence length="71" mass="8167">MPTLSELLCVHRFQPALHFSGKQKSGQLKDAWKAGRVKTFTMKRRGPRLLGSGGEQRRIEQLSPLKHKKRQ</sequence>
<proteinExistence type="predicted"/>
<evidence type="ECO:0000313" key="2">
    <source>
        <dbReference type="EMBL" id="MBX01615.1"/>
    </source>
</evidence>
<dbReference type="AlphaFoldDB" id="A0A2P2K7B3"/>
<evidence type="ECO:0000256" key="1">
    <source>
        <dbReference type="SAM" id="MobiDB-lite"/>
    </source>
</evidence>
<protein>
    <submittedName>
        <fullName evidence="2">Tyrosine decarboxylase 1-like isoform X2</fullName>
    </submittedName>
</protein>
<dbReference type="EMBL" id="GGEC01021131">
    <property type="protein sequence ID" value="MBX01615.1"/>
    <property type="molecule type" value="Transcribed_RNA"/>
</dbReference>
<feature type="region of interest" description="Disordered" evidence="1">
    <location>
        <begin position="43"/>
        <end position="71"/>
    </location>
</feature>
<organism evidence="2">
    <name type="scientific">Rhizophora mucronata</name>
    <name type="common">Asiatic mangrove</name>
    <dbReference type="NCBI Taxonomy" id="61149"/>
    <lineage>
        <taxon>Eukaryota</taxon>
        <taxon>Viridiplantae</taxon>
        <taxon>Streptophyta</taxon>
        <taxon>Embryophyta</taxon>
        <taxon>Tracheophyta</taxon>
        <taxon>Spermatophyta</taxon>
        <taxon>Magnoliopsida</taxon>
        <taxon>eudicotyledons</taxon>
        <taxon>Gunneridae</taxon>
        <taxon>Pentapetalae</taxon>
        <taxon>rosids</taxon>
        <taxon>fabids</taxon>
        <taxon>Malpighiales</taxon>
        <taxon>Rhizophoraceae</taxon>
        <taxon>Rhizophora</taxon>
    </lineage>
</organism>
<name>A0A2P2K7B3_RHIMU</name>
<accession>A0A2P2K7B3</accession>
<reference evidence="2" key="1">
    <citation type="submission" date="2018-02" db="EMBL/GenBank/DDBJ databases">
        <title>Rhizophora mucronata_Transcriptome.</title>
        <authorList>
            <person name="Meera S.P."/>
            <person name="Sreeshan A."/>
            <person name="Augustine A."/>
        </authorList>
    </citation>
    <scope>NUCLEOTIDE SEQUENCE</scope>
    <source>
        <tissue evidence="2">Leaf</tissue>
    </source>
</reference>